<dbReference type="EMBL" id="BLZA01000030">
    <property type="protein sequence ID" value="GHJ88499.1"/>
    <property type="molecule type" value="Genomic_DNA"/>
</dbReference>
<feature type="region of interest" description="Disordered" evidence="1">
    <location>
        <begin position="644"/>
        <end position="672"/>
    </location>
</feature>
<proteinExistence type="predicted"/>
<feature type="compositionally biased region" description="Basic and acidic residues" evidence="1">
    <location>
        <begin position="598"/>
        <end position="611"/>
    </location>
</feature>
<feature type="region of interest" description="Disordered" evidence="1">
    <location>
        <begin position="441"/>
        <end position="469"/>
    </location>
</feature>
<evidence type="ECO:0000313" key="3">
    <source>
        <dbReference type="Proteomes" id="UP000620104"/>
    </source>
</evidence>
<dbReference type="AlphaFoldDB" id="A0A8H3TWR2"/>
<sequence>MARADHSSLHARQTFDDTLQFRSTFSKNEQFRAVSERTFPTPKYDLFLPQGVASARTESRSIPLVQNARQRASSTQSSCASVNPRDGSGRTDRLSKSSTPTPLSRHFPATARYSETIPRSKSSTSLLPAHLRPTAVREEDSLSAERYASSLRLLATWESIALKYADIDPEDDAEIDIATGRIVRGKEKIAEMPDRVIGGMSDEEEAEEFRRKGKFSVKNVDSTSQAPSAVDMVERFIPPVLPLTVDPAGDFSDKDELDAWNDDELEIQVEALPPSHLSESRHSRPWTAEDDLDLREFLKAEERRKAMFGEEDAVEEAEIEEESRSQPGKVLDKEEAMSRRTVHASVPYFSTDNSAPLSRSSSRSIGTDSLLKAASSFAQSTSRRCVLAEAQVDSEDEISAEDELAGMLETPNRSQELDASRRAINAGSSSLILDMLNVRNARPSSPSSASSHLNRQSTEGLSSSCEGDIMPRSHRLRWSRRTPDLDEEDLCDEQLLHMSSQDKDHELEDDPLTDGIVHTGKPVVSGKAEASPDKGRCLSDKVVEVVIEVAANDGSVSESRDPGTEQSATGNPPRRSSRQSAQGKSYVLRRKRNSKPSLRRESTPSEFDHVAVGRVDSTDHWPKISSAHRPVPLLLPLDFDDGYESSASRSPDILQEVNLPQSPSRSPSVVEGTPEPYAFDDSEDVNHRSVNMSVVRGLSSEEHISEDSHDSSDGAIGLVVAQSPSKYILHLPYEDPPLQALAGHFSEELHVPPTPLTARTAYLDLRASVDMGSAKPCSVGIEEDIGRATSLSLNTSQDEDEDDILLLGATFEDEEEIIWPESKPVLTQPDEPHAESGWPNTSCEMSFKSIKGEKQELTTFTAPFRCSRIIDLTVDDLCDEGEHDELDEW</sequence>
<protein>
    <submittedName>
        <fullName evidence="2">Uncharacterized protein</fullName>
    </submittedName>
</protein>
<feature type="region of interest" description="Disordered" evidence="1">
    <location>
        <begin position="57"/>
        <end position="107"/>
    </location>
</feature>
<reference evidence="2" key="1">
    <citation type="submission" date="2020-07" db="EMBL/GenBank/DDBJ databases">
        <title>Draft Genome Sequence of a Deep-Sea Yeast, Naganishia (Cryptococcus) liquefaciens strain N6.</title>
        <authorList>
            <person name="Han Y.W."/>
            <person name="Kajitani R."/>
            <person name="Morimoto H."/>
            <person name="Parhat M."/>
            <person name="Tsubouchi H."/>
            <person name="Bakenova O."/>
            <person name="Ogata M."/>
            <person name="Argunhan B."/>
            <person name="Aoki R."/>
            <person name="Kajiwara S."/>
            <person name="Itoh T."/>
            <person name="Iwasaki H."/>
        </authorList>
    </citation>
    <scope>NUCLEOTIDE SEQUENCE</scope>
    <source>
        <strain evidence="2">N6</strain>
    </source>
</reference>
<feature type="compositionally biased region" description="Acidic residues" evidence="1">
    <location>
        <begin position="309"/>
        <end position="321"/>
    </location>
</feature>
<keyword evidence="3" id="KW-1185">Reference proteome</keyword>
<feature type="region of interest" description="Disordered" evidence="1">
    <location>
        <begin position="553"/>
        <end position="611"/>
    </location>
</feature>
<name>A0A8H3TWR2_9TREE</name>
<evidence type="ECO:0000256" key="1">
    <source>
        <dbReference type="SAM" id="MobiDB-lite"/>
    </source>
</evidence>
<comment type="caution">
    <text evidence="2">The sequence shown here is derived from an EMBL/GenBank/DDBJ whole genome shotgun (WGS) entry which is preliminary data.</text>
</comment>
<dbReference type="Proteomes" id="UP000620104">
    <property type="component" value="Unassembled WGS sequence"/>
</dbReference>
<accession>A0A8H3TWR2</accession>
<dbReference type="OrthoDB" id="2420608at2759"/>
<dbReference type="Pfam" id="PF10384">
    <property type="entry name" value="Scm3"/>
    <property type="match status" value="1"/>
</dbReference>
<feature type="compositionally biased region" description="Polar residues" evidence="1">
    <location>
        <begin position="452"/>
        <end position="465"/>
    </location>
</feature>
<feature type="compositionally biased region" description="Polar residues" evidence="1">
    <location>
        <begin position="658"/>
        <end position="667"/>
    </location>
</feature>
<dbReference type="GO" id="GO:0005634">
    <property type="term" value="C:nucleus"/>
    <property type="evidence" value="ECO:0007669"/>
    <property type="project" value="InterPro"/>
</dbReference>
<feature type="region of interest" description="Disordered" evidence="1">
    <location>
        <begin position="499"/>
        <end position="535"/>
    </location>
</feature>
<organism evidence="2 3">
    <name type="scientific">Naganishia liquefaciens</name>
    <dbReference type="NCBI Taxonomy" id="104408"/>
    <lineage>
        <taxon>Eukaryota</taxon>
        <taxon>Fungi</taxon>
        <taxon>Dikarya</taxon>
        <taxon>Basidiomycota</taxon>
        <taxon>Agaricomycotina</taxon>
        <taxon>Tremellomycetes</taxon>
        <taxon>Filobasidiales</taxon>
        <taxon>Filobasidiaceae</taxon>
        <taxon>Naganishia</taxon>
    </lineage>
</organism>
<feature type="region of interest" description="Disordered" evidence="1">
    <location>
        <begin position="308"/>
        <end position="344"/>
    </location>
</feature>
<dbReference type="InterPro" id="IPR018465">
    <property type="entry name" value="Scm3/HJURP"/>
</dbReference>
<dbReference type="GO" id="GO:0042393">
    <property type="term" value="F:histone binding"/>
    <property type="evidence" value="ECO:0007669"/>
    <property type="project" value="InterPro"/>
</dbReference>
<feature type="compositionally biased region" description="Polar residues" evidence="1">
    <location>
        <begin position="67"/>
        <end position="81"/>
    </location>
</feature>
<evidence type="ECO:0000313" key="2">
    <source>
        <dbReference type="EMBL" id="GHJ88499.1"/>
    </source>
</evidence>
<gene>
    <name evidence="2" type="ORF">NliqN6_4901</name>
</gene>